<evidence type="ECO:0000256" key="17">
    <source>
        <dbReference type="PROSITE-ProRule" id="PRU10141"/>
    </source>
</evidence>
<accession>A0A835S2P8</accession>
<evidence type="ECO:0000256" key="16">
    <source>
        <dbReference type="ARBA" id="ARBA00023180"/>
    </source>
</evidence>
<dbReference type="PROSITE" id="PS50011">
    <property type="entry name" value="PROTEIN_KINASE_DOM"/>
    <property type="match status" value="1"/>
</dbReference>
<feature type="binding site" evidence="17">
    <location>
        <position position="717"/>
    </location>
    <ligand>
        <name>ATP</name>
        <dbReference type="ChEBI" id="CHEBI:30616"/>
    </ligand>
</feature>
<dbReference type="InterPro" id="IPR000719">
    <property type="entry name" value="Prot_kinase_dom"/>
</dbReference>
<dbReference type="FunFam" id="3.80.10.10:FF:000221">
    <property type="entry name" value="Leucine-rich repeat receptor-like protein kinase PXL1"/>
    <property type="match status" value="1"/>
</dbReference>
<dbReference type="PANTHER" id="PTHR45974:SF274">
    <property type="entry name" value="PROTEIN KINASE DOMAIN-CONTAINING PROTEIN"/>
    <property type="match status" value="1"/>
</dbReference>
<evidence type="ECO:0000256" key="8">
    <source>
        <dbReference type="ARBA" id="ARBA00022692"/>
    </source>
</evidence>
<keyword evidence="10" id="KW-0677">Repeat</keyword>
<evidence type="ECO:0000313" key="21">
    <source>
        <dbReference type="EMBL" id="KAG0498931.1"/>
    </source>
</evidence>
<name>A0A835S2P8_VANPL</name>
<evidence type="ECO:0000256" key="3">
    <source>
        <dbReference type="ARBA" id="ARBA00009592"/>
    </source>
</evidence>
<keyword evidence="16" id="KW-0325">Glycoprotein</keyword>
<feature type="domain" description="Protein kinase" evidence="20">
    <location>
        <begin position="689"/>
        <end position="970"/>
    </location>
</feature>
<evidence type="ECO:0000256" key="11">
    <source>
        <dbReference type="ARBA" id="ARBA00022741"/>
    </source>
</evidence>
<dbReference type="SMART" id="SM00220">
    <property type="entry name" value="S_TKc"/>
    <property type="match status" value="1"/>
</dbReference>
<dbReference type="Pfam" id="PF00069">
    <property type="entry name" value="Pkinase"/>
    <property type="match status" value="1"/>
</dbReference>
<feature type="chain" id="PRO_5032833013" description="non-specific serine/threonine protein kinase" evidence="19">
    <location>
        <begin position="31"/>
        <end position="1013"/>
    </location>
</feature>
<dbReference type="GO" id="GO:0004674">
    <property type="term" value="F:protein serine/threonine kinase activity"/>
    <property type="evidence" value="ECO:0007669"/>
    <property type="project" value="UniProtKB-KW"/>
</dbReference>
<dbReference type="InterPro" id="IPR008271">
    <property type="entry name" value="Ser/Thr_kinase_AS"/>
</dbReference>
<dbReference type="InterPro" id="IPR032675">
    <property type="entry name" value="LRR_dom_sf"/>
</dbReference>
<dbReference type="FunFam" id="3.80.10.10:FF:000041">
    <property type="entry name" value="LRR receptor-like serine/threonine-protein kinase ERECTA"/>
    <property type="match status" value="3"/>
</dbReference>
<evidence type="ECO:0000256" key="6">
    <source>
        <dbReference type="ARBA" id="ARBA00022614"/>
    </source>
</evidence>
<feature type="transmembrane region" description="Helical" evidence="18">
    <location>
        <begin position="630"/>
        <end position="652"/>
    </location>
</feature>
<keyword evidence="8 18" id="KW-0812">Transmembrane</keyword>
<dbReference type="Gene3D" id="3.30.200.20">
    <property type="entry name" value="Phosphorylase Kinase, domain 1"/>
    <property type="match status" value="1"/>
</dbReference>
<evidence type="ECO:0000256" key="19">
    <source>
        <dbReference type="SAM" id="SignalP"/>
    </source>
</evidence>
<evidence type="ECO:0000256" key="7">
    <source>
        <dbReference type="ARBA" id="ARBA00022679"/>
    </source>
</evidence>
<keyword evidence="7" id="KW-0808">Transferase</keyword>
<keyword evidence="9 19" id="KW-0732">Signal</keyword>
<dbReference type="FunFam" id="1.10.510.10:FF:000365">
    <property type="entry name" value="Leucine-rich repeat receptor-like serine/threonine-protein kinase At1g17230"/>
    <property type="match status" value="1"/>
</dbReference>
<keyword evidence="14 18" id="KW-1133">Transmembrane helix</keyword>
<dbReference type="InterPro" id="IPR017441">
    <property type="entry name" value="Protein_kinase_ATP_BS"/>
</dbReference>
<evidence type="ECO:0000256" key="15">
    <source>
        <dbReference type="ARBA" id="ARBA00023136"/>
    </source>
</evidence>
<comment type="subcellular location">
    <subcellularLocation>
        <location evidence="1">Cell membrane</location>
        <topology evidence="1">Single-pass membrane protein</topology>
    </subcellularLocation>
</comment>
<reference evidence="21 22" key="1">
    <citation type="journal article" date="2020" name="Nat. Food">
        <title>A phased Vanilla planifolia genome enables genetic improvement of flavour and production.</title>
        <authorList>
            <person name="Hasing T."/>
            <person name="Tang H."/>
            <person name="Brym M."/>
            <person name="Khazi F."/>
            <person name="Huang T."/>
            <person name="Chambers A.H."/>
        </authorList>
    </citation>
    <scope>NUCLEOTIDE SEQUENCE [LARGE SCALE GENOMIC DNA]</scope>
    <source>
        <tissue evidence="21">Leaf</tissue>
    </source>
</reference>
<protein>
    <recommendedName>
        <fullName evidence="4">non-specific serine/threonine protein kinase</fullName>
        <ecNumber evidence="4">2.7.11.1</ecNumber>
    </recommendedName>
</protein>
<evidence type="ECO:0000256" key="4">
    <source>
        <dbReference type="ARBA" id="ARBA00012513"/>
    </source>
</evidence>
<dbReference type="Pfam" id="PF00560">
    <property type="entry name" value="LRR_1"/>
    <property type="match status" value="6"/>
</dbReference>
<dbReference type="InterPro" id="IPR013210">
    <property type="entry name" value="LRR_N_plant-typ"/>
</dbReference>
<sequence length="1013" mass="111518">MAKNPPFSRPLLLPIIIIASFLLFSSAGEAEEKETLQSIRNYFGNSSCFSSWNDAARHCEWWGIRCFGGAVAGISLSECGLAKPVPADICNLKNLSFLDLSFNNIPGRFPVVLYNCTALENLDISQNRLVGEIPADVDKMAAGLARLVLSANNFSGDIPPSISRLPAIKWLHLDNNLFNGRIPPEMANLSSLESLWLADNPFPPARISPEIGNLTRLAFLWMANMNLVGVVPETLGKLANLGHLDLAMNSLTGRIPAGIWMIKPLKKLYLYKNKLTGEINELISADGLMEIDLSTNQLSGAIPKAIGQLRNLSILFLYFNQLSGNIPASVGRLTKLTDIRLFNNRFTGVIPPELGLYSKLSNLEIDDNGISGQLPDHLCDNKALVSLIVFDNQLTGKLPESLGSCYTLKNLQIHNNGFSGELPTGIWSAKNLTVMIARNNSLTGALPDKLPWNLTLLDIRKNQFFGKVPPLGRNLRVFYGDENSFSDHLPANFSEISLLQVLSLGNNEISGEIPAEIGRLSFLNQLNLRDNLLSGQIPETLGSLTVLNALDLSENDLSGEIPPNLGGLKLNYLNLSSNDLTGEVPIQLQNQAYEQSFLFNPKLCFSSNSINNIHNCRNRSKISKKLSTKLLIVFLTIGSLFLAVVVLSAVAYKEHLQWKKNIGDADLSDFKVTSFHKVNFRESAILSGLTPANLIGSGGSGMVYRLKLRRETVAVKKIWNSHRLKAKLEKEFQAEAEILGSIRHANIVKLLSCISGSDSKLLVYEYLENGSLDRWLHRRRRGSSRTLDWPTRLRIAVGAARGLCYMHHDCFPPIIHRDVKSSNILLDLQFKAKIADFGLARILERSGEPETVSTIAGSFGYMAPEYTAVRKVNEKVDVYSFGMVLLELATGREAADGGEEEDGSLADWAWRRYKERGGSVGEALDMEVVQESPEFMDEAGMVFTLGLICTGREPQSRPTMKEVLQLLTTLVRVGRNEDCGYEDKCAAAASAACGGEASGERLGKRMRNRVAQG</sequence>
<dbReference type="SUPFAM" id="SSF56112">
    <property type="entry name" value="Protein kinase-like (PK-like)"/>
    <property type="match status" value="1"/>
</dbReference>
<dbReference type="Pfam" id="PF08263">
    <property type="entry name" value="LRRNT_2"/>
    <property type="match status" value="1"/>
</dbReference>
<evidence type="ECO:0000256" key="2">
    <source>
        <dbReference type="ARBA" id="ARBA00008684"/>
    </source>
</evidence>
<comment type="caution">
    <text evidence="21">The sequence shown here is derived from an EMBL/GenBank/DDBJ whole genome shotgun (WGS) entry which is preliminary data.</text>
</comment>
<evidence type="ECO:0000259" key="20">
    <source>
        <dbReference type="PROSITE" id="PS50011"/>
    </source>
</evidence>
<dbReference type="Gene3D" id="1.10.510.10">
    <property type="entry name" value="Transferase(Phosphotransferase) domain 1"/>
    <property type="match status" value="1"/>
</dbReference>
<evidence type="ECO:0000256" key="9">
    <source>
        <dbReference type="ARBA" id="ARBA00022729"/>
    </source>
</evidence>
<dbReference type="InterPro" id="IPR011009">
    <property type="entry name" value="Kinase-like_dom_sf"/>
</dbReference>
<feature type="signal peptide" evidence="19">
    <location>
        <begin position="1"/>
        <end position="30"/>
    </location>
</feature>
<evidence type="ECO:0000256" key="18">
    <source>
        <dbReference type="SAM" id="Phobius"/>
    </source>
</evidence>
<keyword evidence="22" id="KW-1185">Reference proteome</keyword>
<keyword evidence="11 17" id="KW-0547">Nucleotide-binding</keyword>
<organism evidence="21 22">
    <name type="scientific">Vanilla planifolia</name>
    <name type="common">Vanilla</name>
    <dbReference type="NCBI Taxonomy" id="51239"/>
    <lineage>
        <taxon>Eukaryota</taxon>
        <taxon>Viridiplantae</taxon>
        <taxon>Streptophyta</taxon>
        <taxon>Embryophyta</taxon>
        <taxon>Tracheophyta</taxon>
        <taxon>Spermatophyta</taxon>
        <taxon>Magnoliopsida</taxon>
        <taxon>Liliopsida</taxon>
        <taxon>Asparagales</taxon>
        <taxon>Orchidaceae</taxon>
        <taxon>Vanilloideae</taxon>
        <taxon>Vanilleae</taxon>
        <taxon>Vanilla</taxon>
    </lineage>
</organism>
<dbReference type="FunFam" id="3.80.10.10:FF:000111">
    <property type="entry name" value="LRR receptor-like serine/threonine-protein kinase ERECTA"/>
    <property type="match status" value="1"/>
</dbReference>
<evidence type="ECO:0000256" key="10">
    <source>
        <dbReference type="ARBA" id="ARBA00022737"/>
    </source>
</evidence>
<dbReference type="PANTHER" id="PTHR45974">
    <property type="entry name" value="RECEPTOR-LIKE PROTEIN 55"/>
    <property type="match status" value="1"/>
</dbReference>
<dbReference type="CDD" id="cd14066">
    <property type="entry name" value="STKc_IRAK"/>
    <property type="match status" value="1"/>
</dbReference>
<keyword evidence="12" id="KW-0418">Kinase</keyword>
<keyword evidence="5" id="KW-0723">Serine/threonine-protein kinase</keyword>
<dbReference type="GO" id="GO:0005524">
    <property type="term" value="F:ATP binding"/>
    <property type="evidence" value="ECO:0007669"/>
    <property type="project" value="UniProtKB-UniRule"/>
</dbReference>
<dbReference type="EMBL" id="JADCNL010000001">
    <property type="protein sequence ID" value="KAG0498931.1"/>
    <property type="molecule type" value="Genomic_DNA"/>
</dbReference>
<dbReference type="Proteomes" id="UP000636800">
    <property type="component" value="Chromosome 1"/>
</dbReference>
<dbReference type="SMART" id="SM00369">
    <property type="entry name" value="LRR_TYP"/>
    <property type="match status" value="6"/>
</dbReference>
<keyword evidence="6" id="KW-0433">Leucine-rich repeat</keyword>
<comment type="similarity">
    <text evidence="3">Belongs to the RLP family.</text>
</comment>
<evidence type="ECO:0000256" key="5">
    <source>
        <dbReference type="ARBA" id="ARBA00022527"/>
    </source>
</evidence>
<evidence type="ECO:0000256" key="14">
    <source>
        <dbReference type="ARBA" id="ARBA00022989"/>
    </source>
</evidence>
<gene>
    <name evidence="21" type="ORF">HPP92_003622</name>
</gene>
<dbReference type="EC" id="2.7.11.1" evidence="4"/>
<dbReference type="OrthoDB" id="66620at2759"/>
<evidence type="ECO:0000256" key="12">
    <source>
        <dbReference type="ARBA" id="ARBA00022777"/>
    </source>
</evidence>
<proteinExistence type="inferred from homology"/>
<dbReference type="PROSITE" id="PS00108">
    <property type="entry name" value="PROTEIN_KINASE_ST"/>
    <property type="match status" value="1"/>
</dbReference>
<dbReference type="AlphaFoldDB" id="A0A835S2P8"/>
<dbReference type="PROSITE" id="PS00107">
    <property type="entry name" value="PROTEIN_KINASE_ATP"/>
    <property type="match status" value="1"/>
</dbReference>
<evidence type="ECO:0000256" key="13">
    <source>
        <dbReference type="ARBA" id="ARBA00022840"/>
    </source>
</evidence>
<dbReference type="GO" id="GO:0005886">
    <property type="term" value="C:plasma membrane"/>
    <property type="evidence" value="ECO:0007669"/>
    <property type="project" value="UniProtKB-SubCell"/>
</dbReference>
<dbReference type="InterPro" id="IPR003591">
    <property type="entry name" value="Leu-rich_rpt_typical-subtyp"/>
</dbReference>
<dbReference type="Gene3D" id="3.80.10.10">
    <property type="entry name" value="Ribonuclease Inhibitor"/>
    <property type="match status" value="4"/>
</dbReference>
<evidence type="ECO:0000256" key="1">
    <source>
        <dbReference type="ARBA" id="ARBA00004162"/>
    </source>
</evidence>
<comment type="similarity">
    <text evidence="2">Belongs to the protein kinase superfamily. Ser/Thr protein kinase family.</text>
</comment>
<dbReference type="InterPro" id="IPR001611">
    <property type="entry name" value="Leu-rich_rpt"/>
</dbReference>
<keyword evidence="15 18" id="KW-0472">Membrane</keyword>
<keyword evidence="13 17" id="KW-0067">ATP-binding</keyword>
<evidence type="ECO:0000313" key="22">
    <source>
        <dbReference type="Proteomes" id="UP000636800"/>
    </source>
</evidence>
<dbReference type="SUPFAM" id="SSF52047">
    <property type="entry name" value="RNI-like"/>
    <property type="match status" value="2"/>
</dbReference>